<comment type="caution">
    <text evidence="9">The sequence shown here is derived from an EMBL/GenBank/DDBJ whole genome shotgun (WGS) entry which is preliminary data.</text>
</comment>
<feature type="transmembrane region" description="Helical" evidence="8">
    <location>
        <begin position="96"/>
        <end position="120"/>
    </location>
</feature>
<dbReference type="HOGENOM" id="CLU_013016_0_0_4"/>
<accession>S3BY99</accession>
<evidence type="ECO:0000256" key="6">
    <source>
        <dbReference type="ARBA" id="ARBA00022989"/>
    </source>
</evidence>
<feature type="transmembrane region" description="Helical" evidence="8">
    <location>
        <begin position="159"/>
        <end position="182"/>
    </location>
</feature>
<keyword evidence="5 8" id="KW-0812">Transmembrane</keyword>
<evidence type="ECO:0000256" key="5">
    <source>
        <dbReference type="ARBA" id="ARBA00022692"/>
    </source>
</evidence>
<dbReference type="PANTHER" id="PTHR30472">
    <property type="entry name" value="FERRIC ENTEROBACTIN TRANSPORT SYSTEM PERMEASE PROTEIN"/>
    <property type="match status" value="1"/>
</dbReference>
<dbReference type="Pfam" id="PF01032">
    <property type="entry name" value="FecCD"/>
    <property type="match status" value="1"/>
</dbReference>
<protein>
    <recommendedName>
        <fullName evidence="11">Iron ABC transporter permease</fullName>
    </recommendedName>
</protein>
<feature type="transmembrane region" description="Helical" evidence="8">
    <location>
        <begin position="64"/>
        <end position="84"/>
    </location>
</feature>
<evidence type="ECO:0000256" key="2">
    <source>
        <dbReference type="ARBA" id="ARBA00007935"/>
    </source>
</evidence>
<dbReference type="EMBL" id="ATCF01000018">
    <property type="protein sequence ID" value="EPD99042.1"/>
    <property type="molecule type" value="Genomic_DNA"/>
</dbReference>
<dbReference type="InterPro" id="IPR000522">
    <property type="entry name" value="ABC_transptr_permease_BtuC"/>
</dbReference>
<evidence type="ECO:0000313" key="10">
    <source>
        <dbReference type="Proteomes" id="UP000014400"/>
    </source>
</evidence>
<evidence type="ECO:0000256" key="8">
    <source>
        <dbReference type="SAM" id="Phobius"/>
    </source>
</evidence>
<evidence type="ECO:0000256" key="3">
    <source>
        <dbReference type="ARBA" id="ARBA00022448"/>
    </source>
</evidence>
<sequence length="343" mass="35837">MSCHVHYRQAMKHRLALIFGLTALTALLFAADLTAGSSGMPLSAVLNALWAGPSGQSPEALILWSLRLPMTLTALFVGAALALAGLQIQTITANALASPSTLGITSGASFGAALAITAGFTVGGELWLGTMTASFLASLLICALILALGRLRGMTPTTLILAGIVMNFFFMALHQFLVYVASPEVAQLISGWTFGNLERAGWLSAACALGAVLFGTLLLAPKVWALTTLSIGEERAKSLGIQVSRLRLLVFSTASVLIAASVSFIGTIAFVGLVAPHCAKLLLGDDQRFLMPASMLFGGAILLLSSLLSKFISTGAMLPVGIITSIVGVPFLFVLLLKNRRDY</sequence>
<comment type="similarity">
    <text evidence="2">Belongs to the binding-protein-dependent transport system permease family. FecCD subfamily.</text>
</comment>
<feature type="transmembrane region" description="Helical" evidence="8">
    <location>
        <begin position="289"/>
        <end position="309"/>
    </location>
</feature>
<evidence type="ECO:0000256" key="1">
    <source>
        <dbReference type="ARBA" id="ARBA00004651"/>
    </source>
</evidence>
<dbReference type="GO" id="GO:0005886">
    <property type="term" value="C:plasma membrane"/>
    <property type="evidence" value="ECO:0007669"/>
    <property type="project" value="UniProtKB-SubCell"/>
</dbReference>
<feature type="transmembrane region" description="Helical" evidence="8">
    <location>
        <begin position="246"/>
        <end position="269"/>
    </location>
</feature>
<dbReference type="GO" id="GO:0033214">
    <property type="term" value="P:siderophore-iron import into cell"/>
    <property type="evidence" value="ECO:0007669"/>
    <property type="project" value="TreeGrafter"/>
</dbReference>
<organism evidence="9 10">
    <name type="scientific">Sutterella wadsworthensis HGA0223</name>
    <dbReference type="NCBI Taxonomy" id="1203554"/>
    <lineage>
        <taxon>Bacteria</taxon>
        <taxon>Pseudomonadati</taxon>
        <taxon>Pseudomonadota</taxon>
        <taxon>Betaproteobacteria</taxon>
        <taxon>Burkholderiales</taxon>
        <taxon>Sutterellaceae</taxon>
        <taxon>Sutterella</taxon>
    </lineage>
</organism>
<dbReference type="RefSeq" id="WP_005428766.1">
    <property type="nucleotide sequence ID" value="NZ_KE150480.1"/>
</dbReference>
<keyword evidence="4" id="KW-1003">Cell membrane</keyword>
<dbReference type="PANTHER" id="PTHR30472:SF25">
    <property type="entry name" value="ABC TRANSPORTER PERMEASE PROTEIN MJ0876-RELATED"/>
    <property type="match status" value="1"/>
</dbReference>
<keyword evidence="6 8" id="KW-1133">Transmembrane helix</keyword>
<dbReference type="InterPro" id="IPR037294">
    <property type="entry name" value="ABC_BtuC-like"/>
</dbReference>
<dbReference type="GO" id="GO:0022857">
    <property type="term" value="F:transmembrane transporter activity"/>
    <property type="evidence" value="ECO:0007669"/>
    <property type="project" value="InterPro"/>
</dbReference>
<feature type="transmembrane region" description="Helical" evidence="8">
    <location>
        <begin position="316"/>
        <end position="337"/>
    </location>
</feature>
<dbReference type="Proteomes" id="UP000014400">
    <property type="component" value="Unassembled WGS sequence"/>
</dbReference>
<evidence type="ECO:0000256" key="7">
    <source>
        <dbReference type="ARBA" id="ARBA00023136"/>
    </source>
</evidence>
<feature type="transmembrane region" description="Helical" evidence="8">
    <location>
        <begin position="202"/>
        <end position="225"/>
    </location>
</feature>
<feature type="transmembrane region" description="Helical" evidence="8">
    <location>
        <begin position="126"/>
        <end position="147"/>
    </location>
</feature>
<keyword evidence="7 8" id="KW-0472">Membrane</keyword>
<name>S3BY99_9BURK</name>
<keyword evidence="10" id="KW-1185">Reference proteome</keyword>
<dbReference type="CDD" id="cd06550">
    <property type="entry name" value="TM_ABC_iron-siderophores_like"/>
    <property type="match status" value="1"/>
</dbReference>
<dbReference type="eggNOG" id="COG0609">
    <property type="taxonomic scope" value="Bacteria"/>
</dbReference>
<evidence type="ECO:0008006" key="11">
    <source>
        <dbReference type="Google" id="ProtNLM"/>
    </source>
</evidence>
<evidence type="ECO:0000256" key="4">
    <source>
        <dbReference type="ARBA" id="ARBA00022475"/>
    </source>
</evidence>
<dbReference type="Gene3D" id="1.10.3470.10">
    <property type="entry name" value="ABC transporter involved in vitamin B12 uptake, BtuC"/>
    <property type="match status" value="1"/>
</dbReference>
<gene>
    <name evidence="9" type="ORF">HMPREF1476_01313</name>
</gene>
<evidence type="ECO:0000313" key="9">
    <source>
        <dbReference type="EMBL" id="EPD99042.1"/>
    </source>
</evidence>
<reference evidence="9 10" key="1">
    <citation type="submission" date="2013-04" db="EMBL/GenBank/DDBJ databases">
        <title>The Genome Sequence of Sutterella wadsworthensis HGA0223.</title>
        <authorList>
            <consortium name="The Broad Institute Genomics Platform"/>
            <person name="Earl A."/>
            <person name="Ward D."/>
            <person name="Feldgarden M."/>
            <person name="Gevers D."/>
            <person name="Schmidt T.M."/>
            <person name="Dover J."/>
            <person name="Dai D."/>
            <person name="Walker B."/>
            <person name="Young S."/>
            <person name="Zeng Q."/>
            <person name="Gargeya S."/>
            <person name="Fitzgerald M."/>
            <person name="Haas B."/>
            <person name="Abouelleil A."/>
            <person name="Allen A.W."/>
            <person name="Alvarado L."/>
            <person name="Arachchi H.M."/>
            <person name="Berlin A.M."/>
            <person name="Chapman S.B."/>
            <person name="Gainer-Dewar J."/>
            <person name="Goldberg J."/>
            <person name="Griggs A."/>
            <person name="Gujja S."/>
            <person name="Hansen M."/>
            <person name="Howarth C."/>
            <person name="Imamovic A."/>
            <person name="Ireland A."/>
            <person name="Larimer J."/>
            <person name="McCowan C."/>
            <person name="Murphy C."/>
            <person name="Pearson M."/>
            <person name="Poon T.W."/>
            <person name="Priest M."/>
            <person name="Roberts A."/>
            <person name="Saif S."/>
            <person name="Shea T."/>
            <person name="Sisk P."/>
            <person name="Sykes S."/>
            <person name="Wortman J."/>
            <person name="Nusbaum C."/>
            <person name="Birren B."/>
        </authorList>
    </citation>
    <scope>NUCLEOTIDE SEQUENCE [LARGE SCALE GENOMIC DNA]</scope>
    <source>
        <strain evidence="9 10">HGA0223</strain>
    </source>
</reference>
<dbReference type="AlphaFoldDB" id="S3BY99"/>
<dbReference type="STRING" id="1203554.HMPREF1476_01313"/>
<keyword evidence="3" id="KW-0813">Transport</keyword>
<proteinExistence type="inferred from homology"/>
<comment type="subcellular location">
    <subcellularLocation>
        <location evidence="1">Cell membrane</location>
        <topology evidence="1">Multi-pass membrane protein</topology>
    </subcellularLocation>
</comment>
<dbReference type="SUPFAM" id="SSF81345">
    <property type="entry name" value="ABC transporter involved in vitamin B12 uptake, BtuC"/>
    <property type="match status" value="1"/>
</dbReference>
<dbReference type="PATRIC" id="fig|1203554.3.peg.1373"/>